<dbReference type="InterPro" id="IPR051572">
    <property type="entry name" value="VTC_Complex_Subunit"/>
</dbReference>
<protein>
    <submittedName>
        <fullName evidence="9">SPX-domain-containing protein</fullName>
    </submittedName>
</protein>
<comment type="caution">
    <text evidence="9">The sequence shown here is derived from an EMBL/GenBank/DDBJ whole genome shotgun (WGS) entry which is preliminary data.</text>
</comment>
<feature type="compositionally biased region" description="Polar residues" evidence="6">
    <location>
        <begin position="568"/>
        <end position="588"/>
    </location>
</feature>
<accession>A0A4S9XCN7</accession>
<evidence type="ECO:0000256" key="2">
    <source>
        <dbReference type="ARBA" id="ARBA00022554"/>
    </source>
</evidence>
<dbReference type="GO" id="GO:0006799">
    <property type="term" value="P:polyphosphate biosynthetic process"/>
    <property type="evidence" value="ECO:0007669"/>
    <property type="project" value="UniProtKB-ARBA"/>
</dbReference>
<evidence type="ECO:0000256" key="6">
    <source>
        <dbReference type="SAM" id="MobiDB-lite"/>
    </source>
</evidence>
<feature type="transmembrane region" description="Helical" evidence="7">
    <location>
        <begin position="673"/>
        <end position="691"/>
    </location>
</feature>
<gene>
    <name evidence="9" type="ORF">D6C85_02213</name>
</gene>
<reference evidence="9 10" key="1">
    <citation type="submission" date="2018-10" db="EMBL/GenBank/DDBJ databases">
        <title>Fifty Aureobasidium pullulans genomes reveal a recombining polyextremotolerant generalist.</title>
        <authorList>
            <person name="Gostincar C."/>
            <person name="Turk M."/>
            <person name="Zajc J."/>
            <person name="Gunde-Cimerman N."/>
        </authorList>
    </citation>
    <scope>NUCLEOTIDE SEQUENCE [LARGE SCALE GENOMIC DNA]</scope>
    <source>
        <strain evidence="9 10">EXF-3519</strain>
    </source>
</reference>
<feature type="transmembrane region" description="Helical" evidence="7">
    <location>
        <begin position="703"/>
        <end position="721"/>
    </location>
</feature>
<dbReference type="EMBL" id="QZBS01000038">
    <property type="protein sequence ID" value="THZ76557.1"/>
    <property type="molecule type" value="Genomic_DNA"/>
</dbReference>
<keyword evidence="4 7" id="KW-1133">Transmembrane helix</keyword>
<dbReference type="Gene3D" id="3.20.100.30">
    <property type="entry name" value="VTC, catalytic tunnel domain"/>
    <property type="match status" value="1"/>
</dbReference>
<evidence type="ECO:0000256" key="3">
    <source>
        <dbReference type="ARBA" id="ARBA00022692"/>
    </source>
</evidence>
<sequence>MKFGTTLRNAVYEPWRESYVDYTKLKKLLREDEPSRKGKDDTWTDEDAQAFYGELVNNQLEKVTNFHKSTYQKLRDRTAKCESKLDPVAKAVQNASDESTKKPLPSDGERKRILKEVIEELDRITKDINELEKYSRINYTGFLKIAKKHDRKRGGRVSSIRPLVKSRMADVPFNNEDYSPLLYRLSAMYSFARQNLEGKDRPVSLVESIAGEESYTSHKFWVHMDNLLEVKTVILRRLPVLVYNPQTEKIAEGTQQDPSITSIYFDNPDFNLYSAKVEHKTDASNLRLRWYGKLSQKPEIMFEKKTVKTENTSADERFPIKDKYIQPFIKGDYHMEKAIEKRSSRQVSEDALESFKKGINDIQSFIKDNELQPVLRANYTRTAFQIPGDDKVRISIDTNLAFIREDAIDSERPCRDPEDWHRRDIDDGEMEWPFKSIRKGELATFPHAILEIKVKNDKNYEWIDDLMNSHLVKEAPKFSKFVHGVASLFEDNVNTFPFWLSTLEEDIRQDPEEAFEKEQAKKQKQQEDELAVGSLMKSKSHSSYKPGKMSPVGSPTDKGSYLDRRASRQSQMQIGGQSLGSVARSQPTGMAAVADEPDSDDDGRQAHGTEVQATTQSGLQTLFPSFSTSKYARNRRDRDMPLPPGVQKPEYWIKDQGPVKVEAKVWLANQRTFIKWQHITVLLASLSLGLFNAAGEENNIARALALVYTLAAVFTGVWGWGVYQWRSRLIEQRSGKDFDALTGPVVVCVGLFVALILNFAFKYQEMRDKTKHHHGHGHALNQSQSMFGMDELKMYMGLDENACMSHNLADRPDRIECVETKLPCIATKH</sequence>
<evidence type="ECO:0000259" key="8">
    <source>
        <dbReference type="PROSITE" id="PS51382"/>
    </source>
</evidence>
<dbReference type="InterPro" id="IPR042267">
    <property type="entry name" value="VTC_sf"/>
</dbReference>
<comment type="subcellular location">
    <subcellularLocation>
        <location evidence="1">Vacuole membrane</location>
        <topology evidence="1">Multi-pass membrane protein</topology>
    </subcellularLocation>
</comment>
<evidence type="ECO:0000256" key="1">
    <source>
        <dbReference type="ARBA" id="ARBA00004128"/>
    </source>
</evidence>
<dbReference type="FunFam" id="3.20.100.30:FF:000002">
    <property type="entry name" value="Vacuolar transporter chaperone"/>
    <property type="match status" value="1"/>
</dbReference>
<keyword evidence="3 7" id="KW-0812">Transmembrane</keyword>
<organism evidence="9 10">
    <name type="scientific">Aureobasidium pullulans</name>
    <name type="common">Black yeast</name>
    <name type="synonym">Pullularia pullulans</name>
    <dbReference type="NCBI Taxonomy" id="5580"/>
    <lineage>
        <taxon>Eukaryota</taxon>
        <taxon>Fungi</taxon>
        <taxon>Dikarya</taxon>
        <taxon>Ascomycota</taxon>
        <taxon>Pezizomycotina</taxon>
        <taxon>Dothideomycetes</taxon>
        <taxon>Dothideomycetidae</taxon>
        <taxon>Dothideales</taxon>
        <taxon>Saccotheciaceae</taxon>
        <taxon>Aureobasidium</taxon>
    </lineage>
</organism>
<dbReference type="PANTHER" id="PTHR46140">
    <property type="entry name" value="VACUOLAR TRANSPORTER CHAPERONE 1-RELATED"/>
    <property type="match status" value="1"/>
</dbReference>
<dbReference type="Pfam" id="PF09359">
    <property type="entry name" value="VTC"/>
    <property type="match status" value="1"/>
</dbReference>
<evidence type="ECO:0000256" key="7">
    <source>
        <dbReference type="SAM" id="Phobius"/>
    </source>
</evidence>
<dbReference type="PROSITE" id="PS51382">
    <property type="entry name" value="SPX"/>
    <property type="match status" value="1"/>
</dbReference>
<dbReference type="PANTHER" id="PTHR46140:SF2">
    <property type="entry name" value="VACUOLAR TRANSPORTER CHAPERONE 3 COMPLEX SUBUNIT 3-RELATED"/>
    <property type="match status" value="1"/>
</dbReference>
<dbReference type="GO" id="GO:0000329">
    <property type="term" value="C:fungal-type vacuole membrane"/>
    <property type="evidence" value="ECO:0007669"/>
    <property type="project" value="TreeGrafter"/>
</dbReference>
<keyword evidence="2" id="KW-0926">Vacuole</keyword>
<dbReference type="CDD" id="cd14480">
    <property type="entry name" value="SPX_VTC2_like"/>
    <property type="match status" value="1"/>
</dbReference>
<evidence type="ECO:0000256" key="5">
    <source>
        <dbReference type="ARBA" id="ARBA00023136"/>
    </source>
</evidence>
<feature type="region of interest" description="Disordered" evidence="6">
    <location>
        <begin position="513"/>
        <end position="614"/>
    </location>
</feature>
<evidence type="ECO:0000313" key="9">
    <source>
        <dbReference type="EMBL" id="THZ76557.1"/>
    </source>
</evidence>
<feature type="compositionally biased region" description="Basic and acidic residues" evidence="6">
    <location>
        <begin position="513"/>
        <end position="527"/>
    </location>
</feature>
<feature type="domain" description="SPX" evidence="8">
    <location>
        <begin position="1"/>
        <end position="163"/>
    </location>
</feature>
<keyword evidence="5 7" id="KW-0472">Membrane</keyword>
<name>A0A4S9XCN7_AURPU</name>
<dbReference type="Proteomes" id="UP000309734">
    <property type="component" value="Unassembled WGS sequence"/>
</dbReference>
<dbReference type="InterPro" id="IPR003807">
    <property type="entry name" value="DUF202"/>
</dbReference>
<evidence type="ECO:0000256" key="4">
    <source>
        <dbReference type="ARBA" id="ARBA00022989"/>
    </source>
</evidence>
<feature type="transmembrane region" description="Helical" evidence="7">
    <location>
        <begin position="741"/>
        <end position="761"/>
    </location>
</feature>
<dbReference type="Pfam" id="PF02656">
    <property type="entry name" value="DUF202"/>
    <property type="match status" value="1"/>
</dbReference>
<dbReference type="AlphaFoldDB" id="A0A4S9XCN7"/>
<evidence type="ECO:0000313" key="10">
    <source>
        <dbReference type="Proteomes" id="UP000309734"/>
    </source>
</evidence>
<dbReference type="InterPro" id="IPR018966">
    <property type="entry name" value="VTC_domain"/>
</dbReference>
<dbReference type="InterPro" id="IPR004331">
    <property type="entry name" value="SPX_dom"/>
</dbReference>
<proteinExistence type="predicted"/>
<dbReference type="GO" id="GO:0033254">
    <property type="term" value="C:vacuolar transporter chaperone complex"/>
    <property type="evidence" value="ECO:0007669"/>
    <property type="project" value="TreeGrafter"/>
</dbReference>